<dbReference type="Proteomes" id="UP001060215">
    <property type="component" value="Chromosome 3"/>
</dbReference>
<evidence type="ECO:0000313" key="2">
    <source>
        <dbReference type="Proteomes" id="UP001060215"/>
    </source>
</evidence>
<gene>
    <name evidence="1" type="ORF">LOK49_LG02G01809</name>
</gene>
<keyword evidence="2" id="KW-1185">Reference proteome</keyword>
<reference evidence="1 2" key="1">
    <citation type="journal article" date="2022" name="Plant J.">
        <title>Chromosome-level genome of Camellia lanceoleosa provides a valuable resource for understanding genome evolution and self-incompatibility.</title>
        <authorList>
            <person name="Gong W."/>
            <person name="Xiao S."/>
            <person name="Wang L."/>
            <person name="Liao Z."/>
            <person name="Chang Y."/>
            <person name="Mo W."/>
            <person name="Hu G."/>
            <person name="Li W."/>
            <person name="Zhao G."/>
            <person name="Zhu H."/>
            <person name="Hu X."/>
            <person name="Ji K."/>
            <person name="Xiang X."/>
            <person name="Song Q."/>
            <person name="Yuan D."/>
            <person name="Jin S."/>
            <person name="Zhang L."/>
        </authorList>
    </citation>
    <scope>NUCLEOTIDE SEQUENCE [LARGE SCALE GENOMIC DNA]</scope>
    <source>
        <strain evidence="1">SQ_2022a</strain>
    </source>
</reference>
<name>A0ACC0IKD3_9ERIC</name>
<protein>
    <submittedName>
        <fullName evidence="1">Uncharacterized protein</fullName>
    </submittedName>
</protein>
<sequence length="224" mass="24810">MEHMVFGDPITEETLRGMPEYKNKTTITRTDKARVALSTKDAAEAQAFEYIEKLKREGCECDEVITLGRIYNATGGTITNSVKLDFSGKSDEQSTYLVKIENGQCGVFRHGETGGKNGSRGVVVYCGKNKDEKACDWMLSWSNPNPINHDNKVFTEIAEHGHYKAKAHDPIWNHVHEELCKSGTTSTYNWKGCDSAMTSTRSNDMETCVVVDATVTLDAAKAKA</sequence>
<evidence type="ECO:0000313" key="1">
    <source>
        <dbReference type="EMBL" id="KAI8025759.1"/>
    </source>
</evidence>
<organism evidence="1 2">
    <name type="scientific">Camellia lanceoleosa</name>
    <dbReference type="NCBI Taxonomy" id="1840588"/>
    <lineage>
        <taxon>Eukaryota</taxon>
        <taxon>Viridiplantae</taxon>
        <taxon>Streptophyta</taxon>
        <taxon>Embryophyta</taxon>
        <taxon>Tracheophyta</taxon>
        <taxon>Spermatophyta</taxon>
        <taxon>Magnoliopsida</taxon>
        <taxon>eudicotyledons</taxon>
        <taxon>Gunneridae</taxon>
        <taxon>Pentapetalae</taxon>
        <taxon>asterids</taxon>
        <taxon>Ericales</taxon>
        <taxon>Theaceae</taxon>
        <taxon>Camellia</taxon>
    </lineage>
</organism>
<accession>A0ACC0IKD3</accession>
<proteinExistence type="predicted"/>
<dbReference type="EMBL" id="CM045760">
    <property type="protein sequence ID" value="KAI8025759.1"/>
    <property type="molecule type" value="Genomic_DNA"/>
</dbReference>
<comment type="caution">
    <text evidence="1">The sequence shown here is derived from an EMBL/GenBank/DDBJ whole genome shotgun (WGS) entry which is preliminary data.</text>
</comment>